<sequence>MAVPWEIDFAADGSLYKQGEAGLLSFALDPQFARNGYRYAYHTYVQGDRPRAAAEGRRQDHPVCTGISNHELTDWRT</sequence>
<dbReference type="Gene3D" id="2.120.10.30">
    <property type="entry name" value="TolB, C-terminal domain"/>
    <property type="match status" value="1"/>
</dbReference>
<proteinExistence type="predicted"/>
<comment type="caution">
    <text evidence="1">The sequence shown here is derived from an EMBL/GenBank/DDBJ whole genome shotgun (WGS) entry which is preliminary data.</text>
</comment>
<dbReference type="AlphaFoldDB" id="A0A081NYT2"/>
<accession>A0A081NYT2</accession>
<keyword evidence="2" id="KW-1185">Reference proteome</keyword>
<dbReference type="InterPro" id="IPR011042">
    <property type="entry name" value="6-blade_b-propeller_TolB-like"/>
</dbReference>
<dbReference type="eggNOG" id="COG2133">
    <property type="taxonomic scope" value="Bacteria"/>
</dbReference>
<reference evidence="1 2" key="1">
    <citation type="submission" date="2014-06" db="EMBL/GenBank/DDBJ databases">
        <title>Draft genome sequence of Paenibacillus sp. MSt1.</title>
        <authorList>
            <person name="Aw Y.K."/>
            <person name="Ong K.S."/>
            <person name="Gan H.M."/>
            <person name="Lee S.M."/>
        </authorList>
    </citation>
    <scope>NUCLEOTIDE SEQUENCE [LARGE SCALE GENOMIC DNA]</scope>
    <source>
        <strain evidence="1 2">MSt1</strain>
    </source>
</reference>
<name>A0A081NYT2_9BACL</name>
<organism evidence="1 2">
    <name type="scientific">Paenibacillus tyrfis</name>
    <dbReference type="NCBI Taxonomy" id="1501230"/>
    <lineage>
        <taxon>Bacteria</taxon>
        <taxon>Bacillati</taxon>
        <taxon>Bacillota</taxon>
        <taxon>Bacilli</taxon>
        <taxon>Bacillales</taxon>
        <taxon>Paenibacillaceae</taxon>
        <taxon>Paenibacillus</taxon>
    </lineage>
</organism>
<protein>
    <submittedName>
        <fullName evidence="1">Uncharacterized protein</fullName>
    </submittedName>
</protein>
<gene>
    <name evidence="1" type="ORF">ET33_15910</name>
</gene>
<dbReference type="Proteomes" id="UP000028123">
    <property type="component" value="Unassembled WGS sequence"/>
</dbReference>
<evidence type="ECO:0000313" key="2">
    <source>
        <dbReference type="Proteomes" id="UP000028123"/>
    </source>
</evidence>
<evidence type="ECO:0000313" key="1">
    <source>
        <dbReference type="EMBL" id="KEQ23605.1"/>
    </source>
</evidence>
<dbReference type="EMBL" id="JNVM01000021">
    <property type="protein sequence ID" value="KEQ23605.1"/>
    <property type="molecule type" value="Genomic_DNA"/>
</dbReference>